<gene>
    <name evidence="1" type="ORF">GV64_14075</name>
</gene>
<dbReference type="SUPFAM" id="SSF53335">
    <property type="entry name" value="S-adenosyl-L-methionine-dependent methyltransferases"/>
    <property type="match status" value="1"/>
</dbReference>
<sequence>MSSQYADAFEQRGHPYDQAMQRFPDSRNFEFIHLFDQIDLTKARRILDLPSGGGYLSQFLPEHCELDSADPSSQFRKSDAIYELNLESLVLPESHYDLVISLAALHHIENKPGFLNSVANTLKLGGFCCFSDVAADSGISHFLDKFAGKYNLTGHKGSYLQIDAPYPGYMSQKQLSLVEHALKPCPWVFKNKTEMVEFCRLLFGLKAVSNQQVLDALSFYVGYTDITNSQGEPGVSLKWELLYITFQKQS</sequence>
<organism evidence="1 2">
    <name type="scientific">Endozoicomonas elysicola</name>
    <dbReference type="NCBI Taxonomy" id="305900"/>
    <lineage>
        <taxon>Bacteria</taxon>
        <taxon>Pseudomonadati</taxon>
        <taxon>Pseudomonadota</taxon>
        <taxon>Gammaproteobacteria</taxon>
        <taxon>Oceanospirillales</taxon>
        <taxon>Endozoicomonadaceae</taxon>
        <taxon>Endozoicomonas</taxon>
    </lineage>
</organism>
<accession>A0A081KC41</accession>
<dbReference type="InterPro" id="IPR029063">
    <property type="entry name" value="SAM-dependent_MTases_sf"/>
</dbReference>
<comment type="caution">
    <text evidence="1">The sequence shown here is derived from an EMBL/GenBank/DDBJ whole genome shotgun (WGS) entry which is preliminary data.</text>
</comment>
<proteinExistence type="predicted"/>
<dbReference type="EMBL" id="JOJP01000001">
    <property type="protein sequence ID" value="KEI71717.1"/>
    <property type="molecule type" value="Genomic_DNA"/>
</dbReference>
<evidence type="ECO:0008006" key="3">
    <source>
        <dbReference type="Google" id="ProtNLM"/>
    </source>
</evidence>
<dbReference type="CDD" id="cd02440">
    <property type="entry name" value="AdoMet_MTases"/>
    <property type="match status" value="1"/>
</dbReference>
<dbReference type="Pfam" id="PF13489">
    <property type="entry name" value="Methyltransf_23"/>
    <property type="match status" value="1"/>
</dbReference>
<dbReference type="RefSeq" id="WP_020583420.1">
    <property type="nucleotide sequence ID" value="NZ_JOJP01000001.1"/>
</dbReference>
<dbReference type="AlphaFoldDB" id="A0A081KC41"/>
<keyword evidence="2" id="KW-1185">Reference proteome</keyword>
<name>A0A081KC41_9GAMM</name>
<evidence type="ECO:0000313" key="1">
    <source>
        <dbReference type="EMBL" id="KEI71717.1"/>
    </source>
</evidence>
<protein>
    <recommendedName>
        <fullName evidence="3">Methyltransferase type 11 domain-containing protein</fullName>
    </recommendedName>
</protein>
<dbReference type="Proteomes" id="UP000027997">
    <property type="component" value="Unassembled WGS sequence"/>
</dbReference>
<reference evidence="1 2" key="1">
    <citation type="submission" date="2014-06" db="EMBL/GenBank/DDBJ databases">
        <title>Whole Genome Sequences of Three Symbiotic Endozoicomonas Bacteria.</title>
        <authorList>
            <person name="Neave M.J."/>
            <person name="Apprill A."/>
            <person name="Voolstra C.R."/>
        </authorList>
    </citation>
    <scope>NUCLEOTIDE SEQUENCE [LARGE SCALE GENOMIC DNA]</scope>
    <source>
        <strain evidence="1 2">DSM 22380</strain>
    </source>
</reference>
<evidence type="ECO:0000313" key="2">
    <source>
        <dbReference type="Proteomes" id="UP000027997"/>
    </source>
</evidence>
<dbReference type="STRING" id="305900.GV64_14075"/>
<dbReference type="Gene3D" id="3.40.50.150">
    <property type="entry name" value="Vaccinia Virus protein VP39"/>
    <property type="match status" value="1"/>
</dbReference>
<dbReference type="eggNOG" id="COG2230">
    <property type="taxonomic scope" value="Bacteria"/>
</dbReference>